<protein>
    <submittedName>
        <fullName evidence="9">Uncharacterized protein</fullName>
    </submittedName>
</protein>
<feature type="transmembrane region" description="Helical" evidence="8">
    <location>
        <begin position="94"/>
        <end position="118"/>
    </location>
</feature>
<dbReference type="GO" id="GO:1990573">
    <property type="term" value="P:potassium ion import across plasma membrane"/>
    <property type="evidence" value="ECO:0007669"/>
    <property type="project" value="TreeGrafter"/>
</dbReference>
<evidence type="ECO:0000256" key="5">
    <source>
        <dbReference type="ARBA" id="ARBA00023065"/>
    </source>
</evidence>
<dbReference type="EMBL" id="ML143517">
    <property type="protein sequence ID" value="TBU23054.1"/>
    <property type="molecule type" value="Genomic_DNA"/>
</dbReference>
<feature type="region of interest" description="Disordered" evidence="7">
    <location>
        <begin position="272"/>
        <end position="302"/>
    </location>
</feature>
<gene>
    <name evidence="9" type="ORF">BD311DRAFT_674738</name>
</gene>
<evidence type="ECO:0000256" key="7">
    <source>
        <dbReference type="SAM" id="MobiDB-lite"/>
    </source>
</evidence>
<dbReference type="Pfam" id="PF02386">
    <property type="entry name" value="TrkH"/>
    <property type="match status" value="1"/>
</dbReference>
<evidence type="ECO:0000313" key="9">
    <source>
        <dbReference type="EMBL" id="TBU23054.1"/>
    </source>
</evidence>
<dbReference type="GO" id="GO:0030007">
    <property type="term" value="P:intracellular potassium ion homeostasis"/>
    <property type="evidence" value="ECO:0007669"/>
    <property type="project" value="TreeGrafter"/>
</dbReference>
<proteinExistence type="predicted"/>
<keyword evidence="5" id="KW-0406">Ion transport</keyword>
<keyword evidence="2" id="KW-0813">Transport</keyword>
<reference evidence="9" key="1">
    <citation type="submission" date="2019-01" db="EMBL/GenBank/DDBJ databases">
        <title>Draft genome sequences of three monokaryotic isolates of the white-rot basidiomycete fungus Dichomitus squalens.</title>
        <authorList>
            <consortium name="DOE Joint Genome Institute"/>
            <person name="Lopez S.C."/>
            <person name="Andreopoulos B."/>
            <person name="Pangilinan J."/>
            <person name="Lipzen A."/>
            <person name="Riley R."/>
            <person name="Ahrendt S."/>
            <person name="Ng V."/>
            <person name="Barry K."/>
            <person name="Daum C."/>
            <person name="Grigoriev I.V."/>
            <person name="Hilden K.S."/>
            <person name="Makela M.R."/>
            <person name="de Vries R.P."/>
        </authorList>
    </citation>
    <scope>NUCLEOTIDE SEQUENCE [LARGE SCALE GENOMIC DNA]</scope>
    <source>
        <strain evidence="9">OM18370.1</strain>
    </source>
</reference>
<dbReference type="InterPro" id="IPR003445">
    <property type="entry name" value="Cat_transpt"/>
</dbReference>
<dbReference type="GO" id="GO:0140107">
    <property type="term" value="F:high-affinity potassium ion transmembrane transporter activity"/>
    <property type="evidence" value="ECO:0007669"/>
    <property type="project" value="TreeGrafter"/>
</dbReference>
<dbReference type="AlphaFoldDB" id="A0A4Q9M7L6"/>
<evidence type="ECO:0000256" key="2">
    <source>
        <dbReference type="ARBA" id="ARBA00022448"/>
    </source>
</evidence>
<dbReference type="InterPro" id="IPR051143">
    <property type="entry name" value="TrkH_K-transport"/>
</dbReference>
<accession>A0A4Q9M7L6</accession>
<evidence type="ECO:0000256" key="8">
    <source>
        <dbReference type="SAM" id="Phobius"/>
    </source>
</evidence>
<comment type="subcellular location">
    <subcellularLocation>
        <location evidence="1">Membrane</location>
        <topology evidence="1">Multi-pass membrane protein</topology>
    </subcellularLocation>
</comment>
<evidence type="ECO:0000256" key="1">
    <source>
        <dbReference type="ARBA" id="ARBA00004141"/>
    </source>
</evidence>
<name>A0A4Q9M7L6_9APHY</name>
<dbReference type="OrthoDB" id="9999863at2759"/>
<evidence type="ECO:0000256" key="4">
    <source>
        <dbReference type="ARBA" id="ARBA00022989"/>
    </source>
</evidence>
<sequence length="302" mass="33759">MSCSNTHEDARIPSSLHVNYSFSSPLSCRANAFWARCIADPRIGHHATHSRANLVFNPVLDIGNPATDSIPVGVRVSDADFDAAARRNAGYQPILVSSLAPAVLLYVTTMCIAIYPIAMRSLVIYEELRADDEIDIVHWDRPSESRVPIWRTYYLMRHVQRQLSSDAWWLAISLLLPCIIERENLTDPSKISYLRGRILISHCRSIVRNTWGERGLTMLTYAPLQISYSLSGEMHTLSKLVSCVIMLLVCPSPSTEPCPCRANFGQHPPPYAPLNGVLRERGPGVPHDSEPDDEPQPLHNPD</sequence>
<dbReference type="GO" id="GO:0005886">
    <property type="term" value="C:plasma membrane"/>
    <property type="evidence" value="ECO:0007669"/>
    <property type="project" value="TreeGrafter"/>
</dbReference>
<keyword evidence="4 8" id="KW-1133">Transmembrane helix</keyword>
<organism evidence="9">
    <name type="scientific">Dichomitus squalens</name>
    <dbReference type="NCBI Taxonomy" id="114155"/>
    <lineage>
        <taxon>Eukaryota</taxon>
        <taxon>Fungi</taxon>
        <taxon>Dikarya</taxon>
        <taxon>Basidiomycota</taxon>
        <taxon>Agaricomycotina</taxon>
        <taxon>Agaricomycetes</taxon>
        <taxon>Polyporales</taxon>
        <taxon>Polyporaceae</taxon>
        <taxon>Dichomitus</taxon>
    </lineage>
</organism>
<dbReference type="Proteomes" id="UP000292957">
    <property type="component" value="Unassembled WGS sequence"/>
</dbReference>
<evidence type="ECO:0000256" key="6">
    <source>
        <dbReference type="ARBA" id="ARBA00023136"/>
    </source>
</evidence>
<dbReference type="PANTHER" id="PTHR31064:SF30">
    <property type="entry name" value="HIGH-AFFINITY POTASSIUM TRANSPORT PROTEIN-RELATED"/>
    <property type="match status" value="1"/>
</dbReference>
<keyword evidence="3 8" id="KW-0812">Transmembrane</keyword>
<keyword evidence="6 8" id="KW-0472">Membrane</keyword>
<evidence type="ECO:0000256" key="3">
    <source>
        <dbReference type="ARBA" id="ARBA00022692"/>
    </source>
</evidence>
<dbReference type="PANTHER" id="PTHR31064">
    <property type="entry name" value="POTASSIUM TRANSPORT PROTEIN DDB_G0292412-RELATED"/>
    <property type="match status" value="1"/>
</dbReference>